<keyword evidence="2" id="KW-0378">Hydrolase</keyword>
<dbReference type="KEGG" id="cik:H0194_05920"/>
<reference evidence="2 3" key="1">
    <citation type="submission" date="2020-07" db="EMBL/GenBank/DDBJ databases">
        <title>Complete genome and description of Corynebacterium incognita strain Marseille-Q3630 sp. nov.</title>
        <authorList>
            <person name="Boxberger M."/>
        </authorList>
    </citation>
    <scope>NUCLEOTIDE SEQUENCE [LARGE SCALE GENOMIC DNA]</scope>
    <source>
        <strain evidence="2 3">Marseille-Q3630</strain>
    </source>
</reference>
<protein>
    <submittedName>
        <fullName evidence="2">PrsW family intramembrane metalloprotease</fullName>
    </submittedName>
</protein>
<keyword evidence="3" id="KW-1185">Reference proteome</keyword>
<dbReference type="EMBL" id="CP059404">
    <property type="protein sequence ID" value="QNE90542.1"/>
    <property type="molecule type" value="Genomic_DNA"/>
</dbReference>
<evidence type="ECO:0000313" key="2">
    <source>
        <dbReference type="EMBL" id="QNE90542.1"/>
    </source>
</evidence>
<feature type="transmembrane region" description="Helical" evidence="1">
    <location>
        <begin position="6"/>
        <end position="26"/>
    </location>
</feature>
<evidence type="ECO:0000313" key="3">
    <source>
        <dbReference type="Proteomes" id="UP000515743"/>
    </source>
</evidence>
<feature type="transmembrane region" description="Helical" evidence="1">
    <location>
        <begin position="62"/>
        <end position="83"/>
    </location>
</feature>
<organism evidence="2 3">
    <name type="scientific">Corynebacterium incognita</name>
    <dbReference type="NCBI Taxonomy" id="2754725"/>
    <lineage>
        <taxon>Bacteria</taxon>
        <taxon>Bacillati</taxon>
        <taxon>Actinomycetota</taxon>
        <taxon>Actinomycetes</taxon>
        <taxon>Mycobacteriales</taxon>
        <taxon>Corynebacteriaceae</taxon>
        <taxon>Corynebacterium</taxon>
    </lineage>
</organism>
<dbReference type="InterPro" id="IPR026898">
    <property type="entry name" value="PrsW"/>
</dbReference>
<keyword evidence="2" id="KW-0482">Metalloprotease</keyword>
<keyword evidence="2" id="KW-0645">Protease</keyword>
<name>A0A7G7CSH6_9CORY</name>
<dbReference type="GO" id="GO:0006508">
    <property type="term" value="P:proteolysis"/>
    <property type="evidence" value="ECO:0007669"/>
    <property type="project" value="UniProtKB-KW"/>
</dbReference>
<keyword evidence="1" id="KW-0472">Membrane</keyword>
<sequence>MRIAAGTCLLVVFTGIAGWVLGWALFAAGWSRPKRIGYAGGFLGLAFAGHFTWNLMLDTQAWWAYVPLASSAAIVYPTFFVLARRAHQLAMTDGTHTAYVLKLQNDPTFLPVHKQENHSPELLRSGFTHRTGNPH</sequence>
<keyword evidence="1" id="KW-1133">Transmembrane helix</keyword>
<proteinExistence type="predicted"/>
<gene>
    <name evidence="2" type="ORF">H0194_05920</name>
</gene>
<dbReference type="Proteomes" id="UP000515743">
    <property type="component" value="Chromosome"/>
</dbReference>
<evidence type="ECO:0000256" key="1">
    <source>
        <dbReference type="SAM" id="Phobius"/>
    </source>
</evidence>
<feature type="transmembrane region" description="Helical" evidence="1">
    <location>
        <begin position="38"/>
        <end position="56"/>
    </location>
</feature>
<accession>A0A7G7CSH6</accession>
<dbReference type="Pfam" id="PF13367">
    <property type="entry name" value="PrsW-protease"/>
    <property type="match status" value="1"/>
</dbReference>
<keyword evidence="1" id="KW-0812">Transmembrane</keyword>
<dbReference type="AlphaFoldDB" id="A0A7G7CSH6"/>
<dbReference type="GO" id="GO:0008237">
    <property type="term" value="F:metallopeptidase activity"/>
    <property type="evidence" value="ECO:0007669"/>
    <property type="project" value="UniProtKB-KW"/>
</dbReference>